<dbReference type="EMBL" id="MHCR01000024">
    <property type="protein sequence ID" value="OGY25094.1"/>
    <property type="molecule type" value="Genomic_DNA"/>
</dbReference>
<proteinExistence type="predicted"/>
<name>A0A1G1WBW0_9BACT</name>
<dbReference type="Gene3D" id="2.70.70.10">
    <property type="entry name" value="Glucose Permease (Domain IIA)"/>
    <property type="match status" value="1"/>
</dbReference>
<gene>
    <name evidence="2" type="ORF">A2134_01995</name>
</gene>
<keyword evidence="1" id="KW-0175">Coiled coil</keyword>
<dbReference type="InterPro" id="IPR050570">
    <property type="entry name" value="Cell_wall_metabolism_enzyme"/>
</dbReference>
<organism evidence="2 3">
    <name type="scientific">Candidatus Woykebacteria bacterium RBG_16_39_9b</name>
    <dbReference type="NCBI Taxonomy" id="1802595"/>
    <lineage>
        <taxon>Bacteria</taxon>
        <taxon>Candidatus Woykeibacteriota</taxon>
    </lineage>
</organism>
<dbReference type="Proteomes" id="UP000178162">
    <property type="component" value="Unassembled WGS sequence"/>
</dbReference>
<dbReference type="SUPFAM" id="SSF51261">
    <property type="entry name" value="Duplicated hybrid motif"/>
    <property type="match status" value="1"/>
</dbReference>
<evidence type="ECO:0000313" key="2">
    <source>
        <dbReference type="EMBL" id="OGY25094.1"/>
    </source>
</evidence>
<feature type="coiled-coil region" evidence="1">
    <location>
        <begin position="171"/>
        <end position="208"/>
    </location>
</feature>
<evidence type="ECO:0000313" key="3">
    <source>
        <dbReference type="Proteomes" id="UP000178162"/>
    </source>
</evidence>
<evidence type="ECO:0000256" key="1">
    <source>
        <dbReference type="SAM" id="Coils"/>
    </source>
</evidence>
<sequence length="424" mass="47387">MLKRILLIFIILVIAVNINPVTILSHNGYPQIPETGGLSFSDYQKKLEENIRRQDDLRRKIAETQSQERTLAYQITYIENQINLRELEIEETETRIAQLKDNIGVLSGKLKNVEQDLNYLTSVSNERLRTIYMESYKQPLDVFIGSSANFNDLIVKTRYAQDVRAQDVALLLELRDTKANYNKQKQELENKKAEEEGLKQKLAGQRADLAAQRGGKENLLAATKNDESRYSRLLAAAQSEARILGEIVFKGNVVERSISINGLYKAGRISTGARVGTMGSTGYPGCSTASHLHLETLINARFDGNVLRGSLINPESRLSPRTILAFDANNNLYYRTTGFGGYSWPMSDPIMTQGYGKTPWSYRYQNNFHTGIDLVDLDSDNVAVKAMGSGTLYKGTITCGGSSPIKVALIDHGGSFISAYWHLQ</sequence>
<dbReference type="AlphaFoldDB" id="A0A1G1WBW0"/>
<dbReference type="InterPro" id="IPR011055">
    <property type="entry name" value="Dup_hybrid_motif"/>
</dbReference>
<comment type="caution">
    <text evidence="2">The sequence shown here is derived from an EMBL/GenBank/DDBJ whole genome shotgun (WGS) entry which is preliminary data.</text>
</comment>
<dbReference type="STRING" id="1802595.A2134_01995"/>
<dbReference type="GO" id="GO:0004222">
    <property type="term" value="F:metalloendopeptidase activity"/>
    <property type="evidence" value="ECO:0007669"/>
    <property type="project" value="TreeGrafter"/>
</dbReference>
<feature type="coiled-coil region" evidence="1">
    <location>
        <begin position="47"/>
        <end position="116"/>
    </location>
</feature>
<dbReference type="PANTHER" id="PTHR21666">
    <property type="entry name" value="PEPTIDASE-RELATED"/>
    <property type="match status" value="1"/>
</dbReference>
<reference evidence="2 3" key="1">
    <citation type="journal article" date="2016" name="Nat. Commun.">
        <title>Thousands of microbial genomes shed light on interconnected biogeochemical processes in an aquifer system.</title>
        <authorList>
            <person name="Anantharaman K."/>
            <person name="Brown C.T."/>
            <person name="Hug L.A."/>
            <person name="Sharon I."/>
            <person name="Castelle C.J."/>
            <person name="Probst A.J."/>
            <person name="Thomas B.C."/>
            <person name="Singh A."/>
            <person name="Wilkins M.J."/>
            <person name="Karaoz U."/>
            <person name="Brodie E.L."/>
            <person name="Williams K.H."/>
            <person name="Hubbard S.S."/>
            <person name="Banfield J.F."/>
        </authorList>
    </citation>
    <scope>NUCLEOTIDE SEQUENCE [LARGE SCALE GENOMIC DNA]</scope>
</reference>
<dbReference type="PANTHER" id="PTHR21666:SF270">
    <property type="entry name" value="MUREIN HYDROLASE ACTIVATOR ENVC"/>
    <property type="match status" value="1"/>
</dbReference>
<evidence type="ECO:0008006" key="4">
    <source>
        <dbReference type="Google" id="ProtNLM"/>
    </source>
</evidence>
<accession>A0A1G1WBW0</accession>
<protein>
    <recommendedName>
        <fullName evidence="4">Peptidase M23 domain-containing protein</fullName>
    </recommendedName>
</protein>
<dbReference type="Gene3D" id="6.10.250.3150">
    <property type="match status" value="1"/>
</dbReference>